<gene>
    <name evidence="3" type="ORF">PGLA2088_LOCUS32170</name>
</gene>
<feature type="compositionally biased region" description="Basic and acidic residues" evidence="1">
    <location>
        <begin position="426"/>
        <end position="443"/>
    </location>
</feature>
<dbReference type="InterPro" id="IPR013103">
    <property type="entry name" value="RVT_2"/>
</dbReference>
<evidence type="ECO:0000313" key="4">
    <source>
        <dbReference type="Proteomes" id="UP000626109"/>
    </source>
</evidence>
<feature type="region of interest" description="Disordered" evidence="1">
    <location>
        <begin position="1434"/>
        <end position="1455"/>
    </location>
</feature>
<feature type="domain" description="Reverse transcriptase Ty1/copia-type" evidence="2">
    <location>
        <begin position="1198"/>
        <end position="1439"/>
    </location>
</feature>
<accession>A0A813KKV1</accession>
<proteinExistence type="predicted"/>
<dbReference type="InterPro" id="IPR036397">
    <property type="entry name" value="RNaseH_sf"/>
</dbReference>
<feature type="compositionally biased region" description="Basic and acidic residues" evidence="1">
    <location>
        <begin position="467"/>
        <end position="485"/>
    </location>
</feature>
<reference evidence="3" key="1">
    <citation type="submission" date="2021-02" db="EMBL/GenBank/DDBJ databases">
        <authorList>
            <person name="Dougan E. K."/>
            <person name="Rhodes N."/>
            <person name="Thang M."/>
            <person name="Chan C."/>
        </authorList>
    </citation>
    <scope>NUCLEOTIDE SEQUENCE</scope>
</reference>
<feature type="compositionally biased region" description="Acidic residues" evidence="1">
    <location>
        <begin position="444"/>
        <end position="454"/>
    </location>
</feature>
<dbReference type="Proteomes" id="UP000626109">
    <property type="component" value="Unassembled WGS sequence"/>
</dbReference>
<feature type="region of interest" description="Disordered" evidence="1">
    <location>
        <begin position="425"/>
        <end position="485"/>
    </location>
</feature>
<evidence type="ECO:0000259" key="2">
    <source>
        <dbReference type="Pfam" id="PF07727"/>
    </source>
</evidence>
<dbReference type="Pfam" id="PF07727">
    <property type="entry name" value="RVT_2"/>
    <property type="match status" value="1"/>
</dbReference>
<feature type="region of interest" description="Disordered" evidence="1">
    <location>
        <begin position="152"/>
        <end position="207"/>
    </location>
</feature>
<dbReference type="Gene3D" id="3.30.420.10">
    <property type="entry name" value="Ribonuclease H-like superfamily/Ribonuclease H"/>
    <property type="match status" value="1"/>
</dbReference>
<dbReference type="GO" id="GO:0003676">
    <property type="term" value="F:nucleic acid binding"/>
    <property type="evidence" value="ECO:0007669"/>
    <property type="project" value="InterPro"/>
</dbReference>
<dbReference type="EMBL" id="CAJNNW010029890">
    <property type="protein sequence ID" value="CAE8701804.1"/>
    <property type="molecule type" value="Genomic_DNA"/>
</dbReference>
<feature type="compositionally biased region" description="Polar residues" evidence="1">
    <location>
        <begin position="152"/>
        <end position="165"/>
    </location>
</feature>
<evidence type="ECO:0000256" key="1">
    <source>
        <dbReference type="SAM" id="MobiDB-lite"/>
    </source>
</evidence>
<feature type="compositionally biased region" description="Low complexity" evidence="1">
    <location>
        <begin position="191"/>
        <end position="201"/>
    </location>
</feature>
<sequence>MVTAQENGGSSGSNPVRVGLKTSAGELQKLLARSGAKHNVGGAEKLDLLMWLADQVRGSIEEKRRMQLTIEELMATLEREGMAPPAGPADAKSAISGLLALRRREIARLGYDADSAKDCQANDDCFELALANMPAQQVNDCFEVVLFDPMTKQSQPGETNHSSPSRALAVQGATGASSSLPGAVVEPPRSPAQAPQAAPDPGSDENRALRTLSNLSEETWPLPGPTMARRGTRPAIPYGAQEAKGAKTKPATCCSRKAGSCCILQHGFAEASAQPIMAVTESTWGGKRWTQLELAVDSGAVATVIPGVNGIELLSSEASRAGRCYQTADGGEIPNLGEQHLRGYTDELQPCGIVAQVADVMMPLLSVACVSEQGNTFHFGAKAGYIQHVASGRVTRLTKRGKLYYLRMWIELPGAEEVEAFAAAQEETREAEGVRRAEHRPDGDAEAEEAEEEAVAPKVLKDPGQPTEKEVEEHSATHMPFRSEDDTVPSVHLDYCFLRDGDEELLTVVVVRDKSTGTAFAGAVEKKGSSDEDAVGQTVGFVRRLGHPRLIIKSDQEPSIRDFSLAVGAKLGCQVQEELSPAGESQSNGVAERAVQQVEDVLRTLKLGVEKRIGAKLPCAHPAMQWLVPHAADIVTKYQIGHDGRTAFERLKGKPCREDTVEFGECVLYKTNRGDEGKLAPRWDPAVWLGKRWGTTEHAVALADGTVRHCRAVQRLPPAQRWQKDRVEAVRGTPRRMQPTEEQQGAPLVLRPRPAADIEGDEAVMARAIQEAAPRSFRIVKADLERWGYTAGCPRCSSTLRGRRVEGFHTVACRARLEEEMTLANDPRPKRKAAREDGYYVRALEAQEREQEAAADEEMDLGPADNADAEMAAMAGVLLQLGFNKYETHTAISEIYSPPRVAAAAERHAGLGIKAGVSYDMLTCSSDGTQWDFAKAEHRARCRREIAEQKPMLVVSSPPCTAFCAWNVAMNYPRMDPEDVRRRRAEGMVHLAFAAEICAMQVRGGRFFLHEHPATADSWSQEPMTKLLRMQGVHTVVGDMCSFGMTFVSPEGNELPVLKPTRWASNAPWLLKRMGVRCANRVAMPAERRTHTTLTGKARTAAAAVYPPRLCLEILRGLRDQLREDGANLEAAVIAAVSEEEPLEDWMLYDGEFYDDVSGEDLPKDLVVAGRRPEMDFFFGKSVYAKAPIAECWAETGKAPLDTKWIDTNKGDKENPEVRCRFVAKEYNTYKDSELFAATPPLEALRFLISEAATARKRKGCSHTRGTGKRKLLFIDARRAYFNADATRLTYIRLPPEDDAPGMCGRLNKCMYGTRDAAKRWEETYTGHLLVLGFEQGRASPCCFTRRARDLQCVVHGDDFTVVGEDANLDWIQAAIAEKFEIKIRGRLGDGPGDVQEMRILNRIVQYGPHGITYEADQRHAELIVQQFGLTKANSTVSPGEKDRKPEEHSPLLDAASASAYRSTTTLLRLVYEYRFQDHADLDTYVDSDFAGDFASRKSTSGGCVLRGTHLIKHWSNNQSVIALSTGEAELYGIVTGATHCIGLQSIAADLNVEVAKSLRTDSSAAKGICERRGIGKIRHLAVSSLWIQDRVRSGDLQLCKVAGVSNPADLLTKHVEGHRAKTHLASMYTRPGEDRARGAPVLG</sequence>
<organism evidence="3 4">
    <name type="scientific">Polarella glacialis</name>
    <name type="common">Dinoflagellate</name>
    <dbReference type="NCBI Taxonomy" id="89957"/>
    <lineage>
        <taxon>Eukaryota</taxon>
        <taxon>Sar</taxon>
        <taxon>Alveolata</taxon>
        <taxon>Dinophyceae</taxon>
        <taxon>Suessiales</taxon>
        <taxon>Suessiaceae</taxon>
        <taxon>Polarella</taxon>
    </lineage>
</organism>
<comment type="caution">
    <text evidence="3">The sequence shown here is derived from an EMBL/GenBank/DDBJ whole genome shotgun (WGS) entry which is preliminary data.</text>
</comment>
<dbReference type="CDD" id="cd09272">
    <property type="entry name" value="RNase_HI_RT_Ty1"/>
    <property type="match status" value="1"/>
</dbReference>
<protein>
    <recommendedName>
        <fullName evidence="2">Reverse transcriptase Ty1/copia-type domain-containing protein</fullName>
    </recommendedName>
</protein>
<feature type="compositionally biased region" description="Basic and acidic residues" evidence="1">
    <location>
        <begin position="1440"/>
        <end position="1451"/>
    </location>
</feature>
<evidence type="ECO:0000313" key="3">
    <source>
        <dbReference type="EMBL" id="CAE8701804.1"/>
    </source>
</evidence>
<name>A0A813KKV1_POLGL</name>